<name>A0ACC1Y796_MELAZ</name>
<evidence type="ECO:0000313" key="2">
    <source>
        <dbReference type="Proteomes" id="UP001164539"/>
    </source>
</evidence>
<keyword evidence="2" id="KW-1185">Reference proteome</keyword>
<accession>A0ACC1Y796</accession>
<sequence>MGFGSNDDDDLVVDDGDGDVGDCNNSGKSFGSVSCSICLELVTDNGDRSWAKLQCGHQFHLDCIGSAFNIKGAMQCPNCRKIEKGQWLYANGCRSFPEFSMDDWTHDEDLYDLSYSEMSFGVHWCPFGSLTRLPSSFEEGEFSSNAYHDLLGQHAIFAEHTAVSSASHPCPYIAYFGPIHPSSSSTSGSVSDNANFNNPWNGPSVHSDMSTSYTFPPMDLHYHSWEQHSSPFSTSSSRITNGDQSSVPPLTQRSARTSSDIPRSGSFMHPFLVGHSSVPSSMIPPYPGSNARARDRVQALQAYYQQQQPGNSPAMRTPIIPGARRASSHRGISQVGPVASSSDQTGGFYFFPSGTSGRNFPEPENPPSSHFYAWERDHLPSLSLNQLDRDSSWGAFHQGGSVGGSDPGLRPSSLRRRHGSERTLSQNQS</sequence>
<comment type="caution">
    <text evidence="1">The sequence shown here is derived from an EMBL/GenBank/DDBJ whole genome shotgun (WGS) entry which is preliminary data.</text>
</comment>
<reference evidence="1 2" key="1">
    <citation type="journal article" date="2023" name="Science">
        <title>Complex scaffold remodeling in plant triterpene biosynthesis.</title>
        <authorList>
            <person name="De La Pena R."/>
            <person name="Hodgson H."/>
            <person name="Liu J.C."/>
            <person name="Stephenson M.J."/>
            <person name="Martin A.C."/>
            <person name="Owen C."/>
            <person name="Harkess A."/>
            <person name="Leebens-Mack J."/>
            <person name="Jimenez L.E."/>
            <person name="Osbourn A."/>
            <person name="Sattely E.S."/>
        </authorList>
    </citation>
    <scope>NUCLEOTIDE SEQUENCE [LARGE SCALE GENOMIC DNA]</scope>
    <source>
        <strain evidence="2">cv. JPN11</strain>
        <tissue evidence="1">Leaf</tissue>
    </source>
</reference>
<organism evidence="1 2">
    <name type="scientific">Melia azedarach</name>
    <name type="common">Chinaberry tree</name>
    <dbReference type="NCBI Taxonomy" id="155640"/>
    <lineage>
        <taxon>Eukaryota</taxon>
        <taxon>Viridiplantae</taxon>
        <taxon>Streptophyta</taxon>
        <taxon>Embryophyta</taxon>
        <taxon>Tracheophyta</taxon>
        <taxon>Spermatophyta</taxon>
        <taxon>Magnoliopsida</taxon>
        <taxon>eudicotyledons</taxon>
        <taxon>Gunneridae</taxon>
        <taxon>Pentapetalae</taxon>
        <taxon>rosids</taxon>
        <taxon>malvids</taxon>
        <taxon>Sapindales</taxon>
        <taxon>Meliaceae</taxon>
        <taxon>Melia</taxon>
    </lineage>
</organism>
<dbReference type="EMBL" id="CM051397">
    <property type="protein sequence ID" value="KAJ4719450.1"/>
    <property type="molecule type" value="Genomic_DNA"/>
</dbReference>
<protein>
    <submittedName>
        <fullName evidence="1">RING-H2 finger protein</fullName>
    </submittedName>
</protein>
<dbReference type="Proteomes" id="UP001164539">
    <property type="component" value="Chromosome 4"/>
</dbReference>
<evidence type="ECO:0000313" key="1">
    <source>
        <dbReference type="EMBL" id="KAJ4719450.1"/>
    </source>
</evidence>
<gene>
    <name evidence="1" type="ORF">OWV82_007426</name>
</gene>
<proteinExistence type="predicted"/>